<dbReference type="AlphaFoldDB" id="A0A176W6J3"/>
<sequence>MSRAASFQTALSAFHNYGPMPMPAKLSPCTPRRSRSQMQIRALNTFLPYPSLERSIQCLDKRRLGKQRVEAMQILNVISDDPPPVNGDLLAKPPPKELVKPLVHELLVVASTAPKSVDGAKGKRRGWVNAPVVRMWRGYSDALACYYNICLAEWERRGCRNILLQPIELPADSAPIMPPWFGDDAIHASHRSNLLRKEPEHYGQFGWTEPDSLPYIWPVPLVKVPPEEM</sequence>
<evidence type="ECO:0000313" key="2">
    <source>
        <dbReference type="Proteomes" id="UP000077202"/>
    </source>
</evidence>
<dbReference type="Proteomes" id="UP000077202">
    <property type="component" value="Unassembled WGS sequence"/>
</dbReference>
<proteinExistence type="predicted"/>
<name>A0A176W6J3_MARPO</name>
<accession>A0A176W6J3</accession>
<dbReference type="InterPro" id="IPR004260">
    <property type="entry name" value="Pyr-dimer_DNA_glycosylase"/>
</dbReference>
<organism evidence="1 2">
    <name type="scientific">Marchantia polymorpha subsp. ruderalis</name>
    <dbReference type="NCBI Taxonomy" id="1480154"/>
    <lineage>
        <taxon>Eukaryota</taxon>
        <taxon>Viridiplantae</taxon>
        <taxon>Streptophyta</taxon>
        <taxon>Embryophyta</taxon>
        <taxon>Marchantiophyta</taxon>
        <taxon>Marchantiopsida</taxon>
        <taxon>Marchantiidae</taxon>
        <taxon>Marchantiales</taxon>
        <taxon>Marchantiaceae</taxon>
        <taxon>Marchantia</taxon>
    </lineage>
</organism>
<gene>
    <name evidence="1" type="ORF">AXG93_312s1060</name>
</gene>
<reference evidence="1" key="1">
    <citation type="submission" date="2016-03" db="EMBL/GenBank/DDBJ databases">
        <title>Mechanisms controlling the formation of the plant cell surface in tip-growing cells are functionally conserved among land plants.</title>
        <authorList>
            <person name="Honkanen S."/>
            <person name="Jones V.A."/>
            <person name="Morieri G."/>
            <person name="Champion C."/>
            <person name="Hetherington A.J."/>
            <person name="Kelly S."/>
            <person name="Saint-Marcoux D."/>
            <person name="Proust H."/>
            <person name="Prescott H."/>
            <person name="Dolan L."/>
        </authorList>
    </citation>
    <scope>NUCLEOTIDE SEQUENCE [LARGE SCALE GENOMIC DNA]</scope>
    <source>
        <tissue evidence="1">Whole gametophyte</tissue>
    </source>
</reference>
<evidence type="ECO:0000313" key="1">
    <source>
        <dbReference type="EMBL" id="OAE28677.1"/>
    </source>
</evidence>
<dbReference type="Pfam" id="PF03013">
    <property type="entry name" value="Pyr_excise"/>
    <property type="match status" value="1"/>
</dbReference>
<keyword evidence="2" id="KW-1185">Reference proteome</keyword>
<dbReference type="EMBL" id="LVLJ01001702">
    <property type="protein sequence ID" value="OAE28677.1"/>
    <property type="molecule type" value="Genomic_DNA"/>
</dbReference>
<comment type="caution">
    <text evidence="1">The sequence shown here is derived from an EMBL/GenBank/DDBJ whole genome shotgun (WGS) entry which is preliminary data.</text>
</comment>
<protein>
    <submittedName>
        <fullName evidence="1">Uncharacterized protein</fullName>
    </submittedName>
</protein>